<keyword evidence="1" id="KW-1133">Transmembrane helix</keyword>
<accession>A0A7X8XYY4</accession>
<sequence length="132" mass="14979">MNTLSLKSDVLGAAISFLCLLHCIATPLFFLVDSCTTSGCCEASPVWWKQFDILFVLISFVAVYRSIKISRRRIIQILFSISWIVLLGIVMNEQFHWMSIHENLIFVPTLSLIALHLYNRKDCKCAGDTCCS</sequence>
<dbReference type="Proteomes" id="UP000585050">
    <property type="component" value="Unassembled WGS sequence"/>
</dbReference>
<dbReference type="Pfam" id="PF03203">
    <property type="entry name" value="MerC"/>
    <property type="match status" value="1"/>
</dbReference>
<feature type="transmembrane region" description="Helical" evidence="1">
    <location>
        <begin position="97"/>
        <end position="118"/>
    </location>
</feature>
<evidence type="ECO:0000256" key="1">
    <source>
        <dbReference type="SAM" id="Phobius"/>
    </source>
</evidence>
<dbReference type="GO" id="GO:0016020">
    <property type="term" value="C:membrane"/>
    <property type="evidence" value="ECO:0007669"/>
    <property type="project" value="InterPro"/>
</dbReference>
<gene>
    <name evidence="2" type="ORF">HGP29_24865</name>
</gene>
<dbReference type="GO" id="GO:0015097">
    <property type="term" value="F:mercury ion transmembrane transporter activity"/>
    <property type="evidence" value="ECO:0007669"/>
    <property type="project" value="InterPro"/>
</dbReference>
<dbReference type="RefSeq" id="WP_168885169.1">
    <property type="nucleotide sequence ID" value="NZ_JABAIL010000012.1"/>
</dbReference>
<keyword evidence="3" id="KW-1185">Reference proteome</keyword>
<keyword evidence="1" id="KW-0472">Membrane</keyword>
<proteinExistence type="predicted"/>
<keyword evidence="1" id="KW-0812">Transmembrane</keyword>
<name>A0A7X8XYY4_9BACT</name>
<protein>
    <submittedName>
        <fullName evidence="2">MerC domain-containing protein</fullName>
    </submittedName>
</protein>
<reference evidence="2 3" key="1">
    <citation type="submission" date="2020-04" db="EMBL/GenBank/DDBJ databases">
        <title>Flammeovirga sp. SR4, a novel species isolated from seawater.</title>
        <authorList>
            <person name="Wang X."/>
        </authorList>
    </citation>
    <scope>NUCLEOTIDE SEQUENCE [LARGE SCALE GENOMIC DNA]</scope>
    <source>
        <strain evidence="2 3">SR4</strain>
    </source>
</reference>
<dbReference type="AlphaFoldDB" id="A0A7X8XYY4"/>
<organism evidence="2 3">
    <name type="scientific">Flammeovirga agarivorans</name>
    <dbReference type="NCBI Taxonomy" id="2726742"/>
    <lineage>
        <taxon>Bacteria</taxon>
        <taxon>Pseudomonadati</taxon>
        <taxon>Bacteroidota</taxon>
        <taxon>Cytophagia</taxon>
        <taxon>Cytophagales</taxon>
        <taxon>Flammeovirgaceae</taxon>
        <taxon>Flammeovirga</taxon>
    </lineage>
</organism>
<comment type="caution">
    <text evidence="2">The sequence shown here is derived from an EMBL/GenBank/DDBJ whole genome shotgun (WGS) entry which is preliminary data.</text>
</comment>
<evidence type="ECO:0000313" key="2">
    <source>
        <dbReference type="EMBL" id="NLR94460.1"/>
    </source>
</evidence>
<feature type="transmembrane region" description="Helical" evidence="1">
    <location>
        <begin position="74"/>
        <end position="91"/>
    </location>
</feature>
<evidence type="ECO:0000313" key="3">
    <source>
        <dbReference type="Proteomes" id="UP000585050"/>
    </source>
</evidence>
<dbReference type="EMBL" id="JABAIL010000012">
    <property type="protein sequence ID" value="NLR94460.1"/>
    <property type="molecule type" value="Genomic_DNA"/>
</dbReference>
<dbReference type="InterPro" id="IPR004891">
    <property type="entry name" value="Mercury-R_MerC"/>
</dbReference>